<evidence type="ECO:0000256" key="15">
    <source>
        <dbReference type="SAM" id="Phobius"/>
    </source>
</evidence>
<evidence type="ECO:0000256" key="4">
    <source>
        <dbReference type="ARBA" id="ARBA00022553"/>
    </source>
</evidence>
<evidence type="ECO:0000256" key="11">
    <source>
        <dbReference type="ARBA" id="ARBA00023012"/>
    </source>
</evidence>
<protein>
    <recommendedName>
        <fullName evidence="3">histidine kinase</fullName>
        <ecNumber evidence="3">2.7.13.3</ecNumber>
    </recommendedName>
</protein>
<dbReference type="Proteomes" id="UP000886005">
    <property type="component" value="Unassembled WGS sequence"/>
</dbReference>
<dbReference type="FunFam" id="3.30.565.10:FF:000010">
    <property type="entry name" value="Sensor histidine kinase RcsC"/>
    <property type="match status" value="1"/>
</dbReference>
<dbReference type="SUPFAM" id="SSF47384">
    <property type="entry name" value="Homodimeric domain of signal transducing histidine kinase"/>
    <property type="match status" value="1"/>
</dbReference>
<evidence type="ECO:0000256" key="3">
    <source>
        <dbReference type="ARBA" id="ARBA00012438"/>
    </source>
</evidence>
<gene>
    <name evidence="18" type="ORF">ENJ10_06840</name>
</gene>
<dbReference type="CDD" id="cd00082">
    <property type="entry name" value="HisKA"/>
    <property type="match status" value="1"/>
</dbReference>
<comment type="caution">
    <text evidence="18">The sequence shown here is derived from an EMBL/GenBank/DDBJ whole genome shotgun (WGS) entry which is preliminary data.</text>
</comment>
<evidence type="ECO:0000256" key="12">
    <source>
        <dbReference type="ARBA" id="ARBA00023136"/>
    </source>
</evidence>
<keyword evidence="12 15" id="KW-0472">Membrane</keyword>
<feature type="domain" description="Histidine kinase" evidence="16">
    <location>
        <begin position="238"/>
        <end position="458"/>
    </location>
</feature>
<dbReference type="SMART" id="SM00388">
    <property type="entry name" value="HisKA"/>
    <property type="match status" value="1"/>
</dbReference>
<dbReference type="FunFam" id="1.10.287.130:FF:000004">
    <property type="entry name" value="Ethylene receptor 1"/>
    <property type="match status" value="1"/>
</dbReference>
<dbReference type="GO" id="GO:0016020">
    <property type="term" value="C:membrane"/>
    <property type="evidence" value="ECO:0007669"/>
    <property type="project" value="UniProtKB-SubCell"/>
</dbReference>
<evidence type="ECO:0000256" key="8">
    <source>
        <dbReference type="ARBA" id="ARBA00022777"/>
    </source>
</evidence>
<keyword evidence="14" id="KW-0175">Coiled coil</keyword>
<feature type="transmembrane region" description="Helical" evidence="15">
    <location>
        <begin position="132"/>
        <end position="152"/>
    </location>
</feature>
<dbReference type="AlphaFoldDB" id="A0A7V1LMV4"/>
<dbReference type="InterPro" id="IPR036097">
    <property type="entry name" value="HisK_dim/P_sf"/>
</dbReference>
<keyword evidence="9" id="KW-0067">ATP-binding</keyword>
<evidence type="ECO:0000259" key="16">
    <source>
        <dbReference type="PROSITE" id="PS50109"/>
    </source>
</evidence>
<dbReference type="InterPro" id="IPR011006">
    <property type="entry name" value="CheY-like_superfamily"/>
</dbReference>
<dbReference type="CDD" id="cd17546">
    <property type="entry name" value="REC_hyHK_CKI1_RcsC-like"/>
    <property type="match status" value="1"/>
</dbReference>
<name>A0A7V1LMV4_CALAY</name>
<evidence type="ECO:0000256" key="6">
    <source>
        <dbReference type="ARBA" id="ARBA00022692"/>
    </source>
</evidence>
<keyword evidence="6 15" id="KW-0812">Transmembrane</keyword>
<dbReference type="GO" id="GO:0005524">
    <property type="term" value="F:ATP binding"/>
    <property type="evidence" value="ECO:0007669"/>
    <property type="project" value="UniProtKB-KW"/>
</dbReference>
<feature type="modified residue" description="4-aspartylphosphate" evidence="13">
    <location>
        <position position="532"/>
    </location>
</feature>
<dbReference type="InterPro" id="IPR005467">
    <property type="entry name" value="His_kinase_dom"/>
</dbReference>
<dbReference type="Pfam" id="PF00072">
    <property type="entry name" value="Response_reg"/>
    <property type="match status" value="1"/>
</dbReference>
<dbReference type="Gene3D" id="1.10.287.130">
    <property type="match status" value="1"/>
</dbReference>
<organism evidence="18">
    <name type="scientific">Caldithrix abyssi</name>
    <dbReference type="NCBI Taxonomy" id="187145"/>
    <lineage>
        <taxon>Bacteria</taxon>
        <taxon>Pseudomonadati</taxon>
        <taxon>Calditrichota</taxon>
        <taxon>Calditrichia</taxon>
        <taxon>Calditrichales</taxon>
        <taxon>Calditrichaceae</taxon>
        <taxon>Caldithrix</taxon>
    </lineage>
</organism>
<sequence>MNKFFSWYFKYYQSQNFASRSKAWLVFIADISALITLAVTVSFQSLTVNDFNEAMLSVSLFMMAFLIFLLYMLHKGHYTFTSVVLIVSMSISVWAMMFVDTAGVVQVLDTVVFIVVVLAISSLLLDVNIPFIVTFYLLNIIVLYFFSQHAAGIGMMDEFAADEYFLDNLFAFLGVGLISYLNHRFNNFSVERAQEEIDKNKSLAQVLEEKVRERTRELEKMAEKAEAASKAKSMFLATMSHEIRTPMNGVIGMIDFLREMEASPEQKEAIDIIQTSADALLNIINDVLDFSKIESGKVEFKPDWFDLKALVYDIYQMFKHHAVKKGIALNLRCPEDEGYEFFGDSAKVRQILINLISNALKFTREGAVDIIAESRMDGEDIRVKYTIRDTGIGIKEKDLEHLFKPFTQVDQGNARHFQGTGLGLSITHLLAQKMNGCVGVESRYGEGSSFWVEIPFKIRKRVKALVEVRDGDTAKHNEPGNVSILVVEDNQINQKVAQRIFKKMGHKVTMASNGLEAVQMAGAHDFDLIFMDIQMPEMDGLEATRTLREQGVDSLIVAMTANAFASDRQNCLEAGMDDFIAKPIKLEDIRIVMERVFRKKKPDVNKVPT</sequence>
<evidence type="ECO:0000256" key="10">
    <source>
        <dbReference type="ARBA" id="ARBA00022989"/>
    </source>
</evidence>
<evidence type="ECO:0000256" key="1">
    <source>
        <dbReference type="ARBA" id="ARBA00000085"/>
    </source>
</evidence>
<keyword evidence="7" id="KW-0547">Nucleotide-binding</keyword>
<evidence type="ECO:0000256" key="5">
    <source>
        <dbReference type="ARBA" id="ARBA00022679"/>
    </source>
</evidence>
<dbReference type="EMBL" id="DRLD01000188">
    <property type="protein sequence ID" value="HED10387.1"/>
    <property type="molecule type" value="Genomic_DNA"/>
</dbReference>
<feature type="transmembrane region" description="Helical" evidence="15">
    <location>
        <begin position="55"/>
        <end position="73"/>
    </location>
</feature>
<reference evidence="18" key="1">
    <citation type="journal article" date="2020" name="mSystems">
        <title>Genome- and Community-Level Interaction Insights into Carbon Utilization and Element Cycling Functions of Hydrothermarchaeota in Hydrothermal Sediment.</title>
        <authorList>
            <person name="Zhou Z."/>
            <person name="Liu Y."/>
            <person name="Xu W."/>
            <person name="Pan J."/>
            <person name="Luo Z.H."/>
            <person name="Li M."/>
        </authorList>
    </citation>
    <scope>NUCLEOTIDE SEQUENCE [LARGE SCALE GENOMIC DNA]</scope>
    <source>
        <strain evidence="18">HyVt-456</strain>
    </source>
</reference>
<evidence type="ECO:0000256" key="7">
    <source>
        <dbReference type="ARBA" id="ARBA00022741"/>
    </source>
</evidence>
<accession>A0A7V1LMV4</accession>
<proteinExistence type="predicted"/>
<evidence type="ECO:0000256" key="9">
    <source>
        <dbReference type="ARBA" id="ARBA00022840"/>
    </source>
</evidence>
<dbReference type="Gene3D" id="3.30.565.10">
    <property type="entry name" value="Histidine kinase-like ATPase, C-terminal domain"/>
    <property type="match status" value="1"/>
</dbReference>
<feature type="domain" description="Response regulatory" evidence="17">
    <location>
        <begin position="483"/>
        <end position="597"/>
    </location>
</feature>
<dbReference type="SMART" id="SM00448">
    <property type="entry name" value="REC"/>
    <property type="match status" value="1"/>
</dbReference>
<dbReference type="InterPro" id="IPR001789">
    <property type="entry name" value="Sig_transdc_resp-reg_receiver"/>
</dbReference>
<dbReference type="GO" id="GO:0000155">
    <property type="term" value="F:phosphorelay sensor kinase activity"/>
    <property type="evidence" value="ECO:0007669"/>
    <property type="project" value="InterPro"/>
</dbReference>
<feature type="coiled-coil region" evidence="14">
    <location>
        <begin position="190"/>
        <end position="231"/>
    </location>
</feature>
<feature type="transmembrane region" description="Helical" evidence="15">
    <location>
        <begin position="80"/>
        <end position="99"/>
    </location>
</feature>
<dbReference type="PROSITE" id="PS50109">
    <property type="entry name" value="HIS_KIN"/>
    <property type="match status" value="1"/>
</dbReference>
<dbReference type="Pfam" id="PF00512">
    <property type="entry name" value="HisKA"/>
    <property type="match status" value="1"/>
</dbReference>
<keyword evidence="10 15" id="KW-1133">Transmembrane helix</keyword>
<dbReference type="SMART" id="SM00387">
    <property type="entry name" value="HATPase_c"/>
    <property type="match status" value="1"/>
</dbReference>
<dbReference type="PROSITE" id="PS50110">
    <property type="entry name" value="RESPONSE_REGULATORY"/>
    <property type="match status" value="1"/>
</dbReference>
<dbReference type="Gene3D" id="3.40.50.2300">
    <property type="match status" value="1"/>
</dbReference>
<comment type="subcellular location">
    <subcellularLocation>
        <location evidence="2">Membrane</location>
    </subcellularLocation>
</comment>
<evidence type="ECO:0000259" key="17">
    <source>
        <dbReference type="PROSITE" id="PS50110"/>
    </source>
</evidence>
<feature type="transmembrane region" description="Helical" evidence="15">
    <location>
        <begin position="105"/>
        <end position="125"/>
    </location>
</feature>
<evidence type="ECO:0000256" key="2">
    <source>
        <dbReference type="ARBA" id="ARBA00004370"/>
    </source>
</evidence>
<dbReference type="InterPro" id="IPR003594">
    <property type="entry name" value="HATPase_dom"/>
</dbReference>
<evidence type="ECO:0000256" key="14">
    <source>
        <dbReference type="SAM" id="Coils"/>
    </source>
</evidence>
<keyword evidence="8" id="KW-0418">Kinase</keyword>
<evidence type="ECO:0000256" key="13">
    <source>
        <dbReference type="PROSITE-ProRule" id="PRU00169"/>
    </source>
</evidence>
<dbReference type="SUPFAM" id="SSF52172">
    <property type="entry name" value="CheY-like"/>
    <property type="match status" value="1"/>
</dbReference>
<dbReference type="EC" id="2.7.13.3" evidence="3"/>
<dbReference type="SUPFAM" id="SSF55874">
    <property type="entry name" value="ATPase domain of HSP90 chaperone/DNA topoisomerase II/histidine kinase"/>
    <property type="match status" value="1"/>
</dbReference>
<dbReference type="InterPro" id="IPR004358">
    <property type="entry name" value="Sig_transdc_His_kin-like_C"/>
</dbReference>
<dbReference type="CDD" id="cd16922">
    <property type="entry name" value="HATPase_EvgS-ArcB-TorS-like"/>
    <property type="match status" value="1"/>
</dbReference>
<dbReference type="InterPro" id="IPR003661">
    <property type="entry name" value="HisK_dim/P_dom"/>
</dbReference>
<dbReference type="PRINTS" id="PR00344">
    <property type="entry name" value="BCTRLSENSOR"/>
</dbReference>
<evidence type="ECO:0000313" key="18">
    <source>
        <dbReference type="EMBL" id="HED10387.1"/>
    </source>
</evidence>
<dbReference type="Pfam" id="PF02518">
    <property type="entry name" value="HATPase_c"/>
    <property type="match status" value="1"/>
</dbReference>
<keyword evidence="5" id="KW-0808">Transferase</keyword>
<keyword evidence="4 13" id="KW-0597">Phosphoprotein</keyword>
<keyword evidence="11" id="KW-0902">Two-component regulatory system</keyword>
<dbReference type="InterPro" id="IPR036890">
    <property type="entry name" value="HATPase_C_sf"/>
</dbReference>
<comment type="catalytic activity">
    <reaction evidence="1">
        <text>ATP + protein L-histidine = ADP + protein N-phospho-L-histidine.</text>
        <dbReference type="EC" id="2.7.13.3"/>
    </reaction>
</comment>
<dbReference type="PANTHER" id="PTHR45339:SF1">
    <property type="entry name" value="HYBRID SIGNAL TRANSDUCTION HISTIDINE KINASE J"/>
    <property type="match status" value="1"/>
</dbReference>
<feature type="transmembrane region" description="Helical" evidence="15">
    <location>
        <begin position="21"/>
        <end position="43"/>
    </location>
</feature>
<dbReference type="PANTHER" id="PTHR45339">
    <property type="entry name" value="HYBRID SIGNAL TRANSDUCTION HISTIDINE KINASE J"/>
    <property type="match status" value="1"/>
</dbReference>